<keyword evidence="1" id="KW-0489">Methyltransferase</keyword>
<dbReference type="Pfam" id="PF13489">
    <property type="entry name" value="Methyltransf_23"/>
    <property type="match status" value="1"/>
</dbReference>
<dbReference type="PANTHER" id="PTHR43861:SF1">
    <property type="entry name" value="TRANS-ACONITATE 2-METHYLTRANSFERASE"/>
    <property type="match status" value="1"/>
</dbReference>
<sequence>MIISGHIDVVSPELVSGWAIAPSNPGMLLNLRLCLGGREISRSTTATDRPDVAEHFGITGHRKFGFLFPGLPDEQQRQSFEIEVLTQNGWQPLVKKSTPGRYQSIDGKGDGASNSQNKLEALRLSELATEQGIPPLRGKRILDLGCNEGFFCREAMSQGAASVHGVDRSSHFIEAARQLVPDATFTNESWWDVQSGQYDVIFFLSAIHYEDRQRELLRHLSGLLAPGGTLVLECGLWASAPNQAWHVIQRHDGPMRYPTRSHLENTLLADFSIRYIGPSVAQSGDPVPRHVYHCRRKKNSVILVHGDSGIGKTAITRLIAHDNNSYSTDDLLHRLFNEQTMNGLPIRNAVVKKLQHAPRDSAEEMATEIMELGLVKEFCALMVQELPLDLELVIVEGQALSHPDIRMELMDLLRLRGVSSWELTQGGIPALEPAIIEQVHTGLAAA</sequence>
<keyword evidence="1" id="KW-0808">Transferase</keyword>
<dbReference type="GO" id="GO:0008168">
    <property type="term" value="F:methyltransferase activity"/>
    <property type="evidence" value="ECO:0007669"/>
    <property type="project" value="UniProtKB-KW"/>
</dbReference>
<dbReference type="Gene3D" id="3.40.50.150">
    <property type="entry name" value="Vaccinia Virus protein VP39"/>
    <property type="match status" value="1"/>
</dbReference>
<proteinExistence type="predicted"/>
<dbReference type="InterPro" id="IPR029063">
    <property type="entry name" value="SAM-dependent_MTases_sf"/>
</dbReference>
<reference evidence="1 2" key="1">
    <citation type="submission" date="2024-06" db="EMBL/GenBank/DDBJ databases">
        <title>Sorghum-associated microbial communities from plants grown in Nebraska, USA.</title>
        <authorList>
            <person name="Schachtman D."/>
        </authorList>
    </citation>
    <scope>NUCLEOTIDE SEQUENCE [LARGE SCALE GENOMIC DNA]</scope>
    <source>
        <strain evidence="1 2">2709</strain>
    </source>
</reference>
<evidence type="ECO:0000313" key="2">
    <source>
        <dbReference type="Proteomes" id="UP001549320"/>
    </source>
</evidence>
<dbReference type="RefSeq" id="WP_354440078.1">
    <property type="nucleotide sequence ID" value="NZ_JBEPSH010000001.1"/>
</dbReference>
<accession>A0ABV2Q2T6</accession>
<keyword evidence="2" id="KW-1185">Reference proteome</keyword>
<dbReference type="Proteomes" id="UP001549320">
    <property type="component" value="Unassembled WGS sequence"/>
</dbReference>
<dbReference type="PANTHER" id="PTHR43861">
    <property type="entry name" value="TRANS-ACONITATE 2-METHYLTRANSFERASE-RELATED"/>
    <property type="match status" value="1"/>
</dbReference>
<organism evidence="1 2">
    <name type="scientific">Ottowia thiooxydans</name>
    <dbReference type="NCBI Taxonomy" id="219182"/>
    <lineage>
        <taxon>Bacteria</taxon>
        <taxon>Pseudomonadati</taxon>
        <taxon>Pseudomonadota</taxon>
        <taxon>Betaproteobacteria</taxon>
        <taxon>Burkholderiales</taxon>
        <taxon>Comamonadaceae</taxon>
        <taxon>Ottowia</taxon>
    </lineage>
</organism>
<gene>
    <name evidence="1" type="ORF">ABIE13_000014</name>
</gene>
<comment type="caution">
    <text evidence="1">The sequence shown here is derived from an EMBL/GenBank/DDBJ whole genome shotgun (WGS) entry which is preliminary data.</text>
</comment>
<dbReference type="GO" id="GO:0032259">
    <property type="term" value="P:methylation"/>
    <property type="evidence" value="ECO:0007669"/>
    <property type="project" value="UniProtKB-KW"/>
</dbReference>
<dbReference type="EMBL" id="JBEPSH010000001">
    <property type="protein sequence ID" value="MET4574917.1"/>
    <property type="molecule type" value="Genomic_DNA"/>
</dbReference>
<evidence type="ECO:0000313" key="1">
    <source>
        <dbReference type="EMBL" id="MET4574917.1"/>
    </source>
</evidence>
<dbReference type="CDD" id="cd02440">
    <property type="entry name" value="AdoMet_MTases"/>
    <property type="match status" value="1"/>
</dbReference>
<dbReference type="SUPFAM" id="SSF53335">
    <property type="entry name" value="S-adenosyl-L-methionine-dependent methyltransferases"/>
    <property type="match status" value="1"/>
</dbReference>
<name>A0ABV2Q2T6_9BURK</name>
<protein>
    <submittedName>
        <fullName evidence="1">SAM-dependent methyltransferase</fullName>
    </submittedName>
</protein>